<organism evidence="2 3">
    <name type="scientific">Aliterella atlantica CENA595</name>
    <dbReference type="NCBI Taxonomy" id="1618023"/>
    <lineage>
        <taxon>Bacteria</taxon>
        <taxon>Bacillati</taxon>
        <taxon>Cyanobacteriota</taxon>
        <taxon>Cyanophyceae</taxon>
        <taxon>Chroococcidiopsidales</taxon>
        <taxon>Aliterellaceae</taxon>
        <taxon>Aliterella</taxon>
    </lineage>
</organism>
<protein>
    <submittedName>
        <fullName evidence="2">Uncharacterized protein</fullName>
    </submittedName>
</protein>
<evidence type="ECO:0000313" key="2">
    <source>
        <dbReference type="EMBL" id="KJH70272.1"/>
    </source>
</evidence>
<feature type="signal peptide" evidence="1">
    <location>
        <begin position="1"/>
        <end position="26"/>
    </location>
</feature>
<dbReference type="AlphaFoldDB" id="A0A0D8ZPK9"/>
<dbReference type="OrthoDB" id="9849322at2"/>
<feature type="chain" id="PRO_5002337185" evidence="1">
    <location>
        <begin position="27"/>
        <end position="153"/>
    </location>
</feature>
<reference evidence="2 3" key="1">
    <citation type="submission" date="2015-02" db="EMBL/GenBank/DDBJ databases">
        <title>Draft genome of a novel marine cyanobacterium (Chroococcales) isolated from South Atlantic Ocean.</title>
        <authorList>
            <person name="Rigonato J."/>
            <person name="Alvarenga D.O."/>
            <person name="Branco L.H."/>
            <person name="Varani A.M."/>
            <person name="Brandini F.P."/>
            <person name="Fiore M.F."/>
        </authorList>
    </citation>
    <scope>NUCLEOTIDE SEQUENCE [LARGE SCALE GENOMIC DNA]</scope>
    <source>
        <strain evidence="2 3">CENA595</strain>
    </source>
</reference>
<dbReference type="STRING" id="1618023.UH38_19195"/>
<accession>A0A0D8ZPK9</accession>
<evidence type="ECO:0000256" key="1">
    <source>
        <dbReference type="SAM" id="SignalP"/>
    </source>
</evidence>
<dbReference type="EMBL" id="JYON01000025">
    <property type="protein sequence ID" value="KJH70272.1"/>
    <property type="molecule type" value="Genomic_DNA"/>
</dbReference>
<keyword evidence="3" id="KW-1185">Reference proteome</keyword>
<comment type="caution">
    <text evidence="2">The sequence shown here is derived from an EMBL/GenBank/DDBJ whole genome shotgun (WGS) entry which is preliminary data.</text>
</comment>
<dbReference type="Proteomes" id="UP000032452">
    <property type="component" value="Unassembled WGS sequence"/>
</dbReference>
<name>A0A0D8ZPK9_9CYAN</name>
<keyword evidence="1" id="KW-0732">Signal</keyword>
<proteinExistence type="predicted"/>
<sequence>MKEITLPILASLCTGSLALTSIPVNAEINPQGQSILCQQQGWLTQIAISTPDFVTAICIDENDSDNINSYEPVPTHYVGQNKNTGGKLILPLAVADNSWGPGVPNFFKAENGSYTYQMYVSNNVDKNTITLSVFNNGRRIYKYNTTKYLSGWR</sequence>
<gene>
    <name evidence="2" type="ORF">UH38_19195</name>
</gene>
<evidence type="ECO:0000313" key="3">
    <source>
        <dbReference type="Proteomes" id="UP000032452"/>
    </source>
</evidence>
<dbReference type="RefSeq" id="WP_045056294.1">
    <property type="nucleotide sequence ID" value="NZ_CAWMDP010000018.1"/>
</dbReference>